<dbReference type="RefSeq" id="WP_076598846.1">
    <property type="nucleotide sequence ID" value="NZ_CP046976.1"/>
</dbReference>
<evidence type="ECO:0000313" key="2">
    <source>
        <dbReference type="EMBL" id="SIS43775.1"/>
    </source>
</evidence>
<dbReference type="EMBL" id="FTOF01000003">
    <property type="protein sequence ID" value="SIS43775.1"/>
    <property type="molecule type" value="Genomic_DNA"/>
</dbReference>
<accession>A0A1N7J333</accession>
<dbReference type="OrthoDB" id="9807888at2"/>
<sequence length="60" mass="6338">MGLRHHDEETALTVSDALTQIPEDGSFDRFVADNLQADAAMARDSPGDTSFLADATSAAN</sequence>
<proteinExistence type="predicted"/>
<keyword evidence="3" id="KW-1185">Reference proteome</keyword>
<dbReference type="STRING" id="1161099.SAMN05444817_103244"/>
<evidence type="ECO:0000313" key="3">
    <source>
        <dbReference type="Proteomes" id="UP000186292"/>
    </source>
</evidence>
<protein>
    <submittedName>
        <fullName evidence="2">Glutamate transport system substrate-binding protein</fullName>
    </submittedName>
</protein>
<gene>
    <name evidence="2" type="ORF">SAMN05444817_103244</name>
</gene>
<dbReference type="AlphaFoldDB" id="A0A1N7J333"/>
<dbReference type="Proteomes" id="UP000186292">
    <property type="component" value="Unassembled WGS sequence"/>
</dbReference>
<feature type="region of interest" description="Disordered" evidence="1">
    <location>
        <begin position="41"/>
        <end position="60"/>
    </location>
</feature>
<reference evidence="3" key="1">
    <citation type="submission" date="2017-01" db="EMBL/GenBank/DDBJ databases">
        <authorList>
            <person name="Varghese N."/>
            <person name="Submissions S."/>
        </authorList>
    </citation>
    <scope>NUCLEOTIDE SEQUENCE [LARGE SCALE GENOMIC DNA]</scope>
    <source>
        <strain evidence="3">DSM 44531</strain>
    </source>
</reference>
<name>A0A1N7J333_9CORY</name>
<evidence type="ECO:0000256" key="1">
    <source>
        <dbReference type="SAM" id="MobiDB-lite"/>
    </source>
</evidence>
<organism evidence="2 3">
    <name type="scientific">Corynebacterium appendicis CIP 107643</name>
    <dbReference type="NCBI Taxonomy" id="1161099"/>
    <lineage>
        <taxon>Bacteria</taxon>
        <taxon>Bacillati</taxon>
        <taxon>Actinomycetota</taxon>
        <taxon>Actinomycetes</taxon>
        <taxon>Mycobacteriales</taxon>
        <taxon>Corynebacteriaceae</taxon>
        <taxon>Corynebacterium</taxon>
    </lineage>
</organism>